<dbReference type="CDD" id="cd09917">
    <property type="entry name" value="F-box_SF"/>
    <property type="match status" value="1"/>
</dbReference>
<reference evidence="2 3" key="1">
    <citation type="submission" date="2024-08" db="EMBL/GenBank/DDBJ databases">
        <authorList>
            <person name="Cucini C."/>
            <person name="Frati F."/>
        </authorList>
    </citation>
    <scope>NUCLEOTIDE SEQUENCE [LARGE SCALE GENOMIC DNA]</scope>
</reference>
<keyword evidence="3" id="KW-1185">Reference proteome</keyword>
<proteinExistence type="predicted"/>
<dbReference type="SUPFAM" id="SSF52047">
    <property type="entry name" value="RNI-like"/>
    <property type="match status" value="1"/>
</dbReference>
<accession>A0ABP1QI31</accession>
<dbReference type="Gene3D" id="1.20.1280.50">
    <property type="match status" value="1"/>
</dbReference>
<feature type="domain" description="F-box" evidence="1">
    <location>
        <begin position="33"/>
        <end position="61"/>
    </location>
</feature>
<dbReference type="Proteomes" id="UP001642540">
    <property type="component" value="Unassembled WGS sequence"/>
</dbReference>
<evidence type="ECO:0000313" key="3">
    <source>
        <dbReference type="Proteomes" id="UP001642540"/>
    </source>
</evidence>
<name>A0ABP1QI31_9HEXA</name>
<sequence length="607" mass="70289">MENPGPPIDSAPITSSNRGGQNDGTFSYFNDCPEGVLIKIFDKLSVQDLMNCRLTCPRWDKTILISELLDMKSSFVFDGRRDDNIGGKCATYMEESSSKNYYWSHLKFRRVGGRQTPWLFDHLEHDPDFTLTISMLELLNCSINWLIILQILMYLPNLEVFVDSQDMYCWDYQTFNSGIEEDETIQENVGFQQIRNQDKLDNLARLRVARIHRSQLVECTTYLKILKLRSNSLRELEITTDQNFAPQRAQLFYTHLYSLLRNNADSLKMLKFPFKFVCPTYDFRVTDEHHAFREFLNHITEQRWSETLGLRVLEELSLQFGVLPIDGQDLKLRLVPLLNSLHSLKNFSMQCVFLESGMERFIEEFLREIHTSQFRPQFGIYMNDAAGVPNILNFQRSLRSLSVQTFREMAKQLKDLIPLFGIECYEDLKELQYFSKNHTFRNFNLDLLIESFSNLTHLNLVDHNSRLETRHSCEALATIEDPDMQLIIKHLRKLVSLQLIANMTFLTDVGMTGIDKEICKRMQSGNLYALSEEDVVSGAPLSKLQNLRFLVLRGLGIKVTDITPLFAFNGMPLLKKLHLYGSHQVSVLGRSSLAQQFNASRGCDLQV</sequence>
<gene>
    <name evidence="2" type="ORF">ODALV1_LOCUS11305</name>
</gene>
<comment type="caution">
    <text evidence="2">The sequence shown here is derived from an EMBL/GenBank/DDBJ whole genome shotgun (WGS) entry which is preliminary data.</text>
</comment>
<evidence type="ECO:0000259" key="1">
    <source>
        <dbReference type="Pfam" id="PF12937"/>
    </source>
</evidence>
<dbReference type="SUPFAM" id="SSF81383">
    <property type="entry name" value="F-box domain"/>
    <property type="match status" value="1"/>
</dbReference>
<protein>
    <recommendedName>
        <fullName evidence="1">F-box domain-containing protein</fullName>
    </recommendedName>
</protein>
<dbReference type="Gene3D" id="3.80.10.10">
    <property type="entry name" value="Ribonuclease Inhibitor"/>
    <property type="match status" value="1"/>
</dbReference>
<dbReference type="InterPro" id="IPR001810">
    <property type="entry name" value="F-box_dom"/>
</dbReference>
<dbReference type="InterPro" id="IPR032675">
    <property type="entry name" value="LRR_dom_sf"/>
</dbReference>
<evidence type="ECO:0000313" key="2">
    <source>
        <dbReference type="EMBL" id="CAL8102955.1"/>
    </source>
</evidence>
<organism evidence="2 3">
    <name type="scientific">Orchesella dallaii</name>
    <dbReference type="NCBI Taxonomy" id="48710"/>
    <lineage>
        <taxon>Eukaryota</taxon>
        <taxon>Metazoa</taxon>
        <taxon>Ecdysozoa</taxon>
        <taxon>Arthropoda</taxon>
        <taxon>Hexapoda</taxon>
        <taxon>Collembola</taxon>
        <taxon>Entomobryomorpha</taxon>
        <taxon>Entomobryoidea</taxon>
        <taxon>Orchesellidae</taxon>
        <taxon>Orchesellinae</taxon>
        <taxon>Orchesella</taxon>
    </lineage>
</organism>
<dbReference type="EMBL" id="CAXLJM020000034">
    <property type="protein sequence ID" value="CAL8102955.1"/>
    <property type="molecule type" value="Genomic_DNA"/>
</dbReference>
<dbReference type="InterPro" id="IPR036047">
    <property type="entry name" value="F-box-like_dom_sf"/>
</dbReference>
<dbReference type="Pfam" id="PF12937">
    <property type="entry name" value="F-box-like"/>
    <property type="match status" value="1"/>
</dbReference>